<dbReference type="EMBL" id="BAAAUV010000017">
    <property type="protein sequence ID" value="GAA3227155.1"/>
    <property type="molecule type" value="Genomic_DNA"/>
</dbReference>
<feature type="domain" description="THUMP-like" evidence="1">
    <location>
        <begin position="317"/>
        <end position="389"/>
    </location>
</feature>
<dbReference type="GO" id="GO:0008168">
    <property type="term" value="F:methyltransferase activity"/>
    <property type="evidence" value="ECO:0007669"/>
    <property type="project" value="UniProtKB-KW"/>
</dbReference>
<organism evidence="2 3">
    <name type="scientific">Actinocorallia longicatena</name>
    <dbReference type="NCBI Taxonomy" id="111803"/>
    <lineage>
        <taxon>Bacteria</taxon>
        <taxon>Bacillati</taxon>
        <taxon>Actinomycetota</taxon>
        <taxon>Actinomycetes</taxon>
        <taxon>Streptosporangiales</taxon>
        <taxon>Thermomonosporaceae</taxon>
        <taxon>Actinocorallia</taxon>
    </lineage>
</organism>
<dbReference type="InterPro" id="IPR041497">
    <property type="entry name" value="Thump-like"/>
</dbReference>
<proteinExistence type="predicted"/>
<dbReference type="Pfam" id="PF18096">
    <property type="entry name" value="Thump_like"/>
    <property type="match status" value="1"/>
</dbReference>
<keyword evidence="2" id="KW-0808">Transferase</keyword>
<evidence type="ECO:0000313" key="3">
    <source>
        <dbReference type="Proteomes" id="UP001501237"/>
    </source>
</evidence>
<keyword evidence="3" id="KW-1185">Reference proteome</keyword>
<comment type="caution">
    <text evidence="2">The sequence shown here is derived from an EMBL/GenBank/DDBJ whole genome shotgun (WGS) entry which is preliminary data.</text>
</comment>
<dbReference type="InterPro" id="IPR029063">
    <property type="entry name" value="SAM-dependent_MTases_sf"/>
</dbReference>
<protein>
    <submittedName>
        <fullName evidence="2">Class I SAM-dependent methyltransferase</fullName>
    </submittedName>
</protein>
<name>A0ABP6QH11_9ACTN</name>
<dbReference type="GO" id="GO:0032259">
    <property type="term" value="P:methylation"/>
    <property type="evidence" value="ECO:0007669"/>
    <property type="project" value="UniProtKB-KW"/>
</dbReference>
<dbReference type="CDD" id="cd02440">
    <property type="entry name" value="AdoMet_MTases"/>
    <property type="match status" value="1"/>
</dbReference>
<evidence type="ECO:0000259" key="1">
    <source>
        <dbReference type="Pfam" id="PF18096"/>
    </source>
</evidence>
<reference evidence="3" key="1">
    <citation type="journal article" date="2019" name="Int. J. Syst. Evol. Microbiol.">
        <title>The Global Catalogue of Microorganisms (GCM) 10K type strain sequencing project: providing services to taxonomists for standard genome sequencing and annotation.</title>
        <authorList>
            <consortium name="The Broad Institute Genomics Platform"/>
            <consortium name="The Broad Institute Genome Sequencing Center for Infectious Disease"/>
            <person name="Wu L."/>
            <person name="Ma J."/>
        </authorList>
    </citation>
    <scope>NUCLEOTIDE SEQUENCE [LARGE SCALE GENOMIC DNA]</scope>
    <source>
        <strain evidence="3">JCM 9377</strain>
    </source>
</reference>
<dbReference type="SUPFAM" id="SSF53335">
    <property type="entry name" value="S-adenosyl-L-methionine-dependent methyltransferases"/>
    <property type="match status" value="1"/>
</dbReference>
<gene>
    <name evidence="2" type="ORF">GCM10010468_55800</name>
</gene>
<accession>A0ABP6QH11</accession>
<sequence length="390" mass="41448">MEIDGFQELLTPAGQDVLLSAMESDISEKGLLASATRLRARHSASLVSAALTQVRLRHRAVAKFGPDALRMYFTPHGLEQSTRASVAEYRAGRFFGPVLELCCGIGADLLHRARAGIAGVGVDLDPLTVAVAQANLAAFQMGNLASARVGDALEQDPAGFEAVFADPGRRTARGRVFDPRSYEPPLDSLLALAARAPAACVKVAPGIPYEAIPDGASTEWISDHGEVKEAALWFGALATGPVRSATLLRDGHVHTLTPDASLGDAPVGPWARYLYEPDGAVIRAHLVAEAAALLDGHLADPRIAYVTSDRLVETPYATAYEVRTVLPFSVKRLKALLRENDIGTLTLKKRGFAADLDRLHKDLKPTGTLTGTVVLTRVGDSPVALLCGKV</sequence>
<evidence type="ECO:0000313" key="2">
    <source>
        <dbReference type="EMBL" id="GAA3227155.1"/>
    </source>
</evidence>
<dbReference type="Gene3D" id="3.40.50.150">
    <property type="entry name" value="Vaccinia Virus protein VP39"/>
    <property type="match status" value="1"/>
</dbReference>
<dbReference type="Proteomes" id="UP001501237">
    <property type="component" value="Unassembled WGS sequence"/>
</dbReference>
<dbReference type="RefSeq" id="WP_344834003.1">
    <property type="nucleotide sequence ID" value="NZ_BAAAUV010000017.1"/>
</dbReference>
<keyword evidence="2" id="KW-0489">Methyltransferase</keyword>